<organism evidence="1">
    <name type="scientific">Arundo donax</name>
    <name type="common">Giant reed</name>
    <name type="synonym">Donax arundinaceus</name>
    <dbReference type="NCBI Taxonomy" id="35708"/>
    <lineage>
        <taxon>Eukaryota</taxon>
        <taxon>Viridiplantae</taxon>
        <taxon>Streptophyta</taxon>
        <taxon>Embryophyta</taxon>
        <taxon>Tracheophyta</taxon>
        <taxon>Spermatophyta</taxon>
        <taxon>Magnoliopsida</taxon>
        <taxon>Liliopsida</taxon>
        <taxon>Poales</taxon>
        <taxon>Poaceae</taxon>
        <taxon>PACMAD clade</taxon>
        <taxon>Arundinoideae</taxon>
        <taxon>Arundineae</taxon>
        <taxon>Arundo</taxon>
    </lineage>
</organism>
<reference evidence="1" key="2">
    <citation type="journal article" date="2015" name="Data Brief">
        <title>Shoot transcriptome of the giant reed, Arundo donax.</title>
        <authorList>
            <person name="Barrero R.A."/>
            <person name="Guerrero F.D."/>
            <person name="Moolhuijzen P."/>
            <person name="Goolsby J.A."/>
            <person name="Tidwell J."/>
            <person name="Bellgard S.E."/>
            <person name="Bellgard M.I."/>
        </authorList>
    </citation>
    <scope>NUCLEOTIDE SEQUENCE</scope>
    <source>
        <tissue evidence="1">Shoot tissue taken approximately 20 cm above the soil surface</tissue>
    </source>
</reference>
<evidence type="ECO:0000313" key="1">
    <source>
        <dbReference type="EMBL" id="JAE29882.1"/>
    </source>
</evidence>
<protein>
    <submittedName>
        <fullName evidence="1">Uncharacterized protein</fullName>
    </submittedName>
</protein>
<accession>A0A0A9GZD0</accession>
<name>A0A0A9GZD0_ARUDO</name>
<proteinExistence type="predicted"/>
<dbReference type="AlphaFoldDB" id="A0A0A9GZD0"/>
<dbReference type="EMBL" id="GBRH01168014">
    <property type="protein sequence ID" value="JAE29882.1"/>
    <property type="molecule type" value="Transcribed_RNA"/>
</dbReference>
<sequence length="85" mass="9734">MTGIASASDLNQLLYYPLNINSLSSVRKLQQSIRPHIYSKLYFSFYSKQPKILNCLQKRKKYVMGSRLGRLGLLGWLGSMANQVH</sequence>
<reference evidence="1" key="1">
    <citation type="submission" date="2014-09" db="EMBL/GenBank/DDBJ databases">
        <authorList>
            <person name="Magalhaes I.L.F."/>
            <person name="Oliveira U."/>
            <person name="Santos F.R."/>
            <person name="Vidigal T.H.D.A."/>
            <person name="Brescovit A.D."/>
            <person name="Santos A.J."/>
        </authorList>
    </citation>
    <scope>NUCLEOTIDE SEQUENCE</scope>
    <source>
        <tissue evidence="1">Shoot tissue taken approximately 20 cm above the soil surface</tissue>
    </source>
</reference>